<feature type="domain" description="Bacterial bifunctional deaminase-reductase C-terminal" evidence="4">
    <location>
        <begin position="4"/>
        <end position="100"/>
    </location>
</feature>
<proteinExistence type="predicted"/>
<dbReference type="InterPro" id="IPR050765">
    <property type="entry name" value="Riboflavin_Biosynth_HTPR"/>
</dbReference>
<comment type="pathway">
    <text evidence="1">Cofactor biosynthesis; riboflavin biosynthesis.</text>
</comment>
<gene>
    <name evidence="5" type="ORF">ACFP3R_31040</name>
</gene>
<evidence type="ECO:0000256" key="1">
    <source>
        <dbReference type="ARBA" id="ARBA00005104"/>
    </source>
</evidence>
<dbReference type="Gene3D" id="3.40.430.10">
    <property type="entry name" value="Dihydrofolate Reductase, subunit A"/>
    <property type="match status" value="1"/>
</dbReference>
<dbReference type="RefSeq" id="WP_380641209.1">
    <property type="nucleotide sequence ID" value="NZ_JBHSQO010000048.1"/>
</dbReference>
<name>A0ABW1PDY4_9PSEU</name>
<evidence type="ECO:0000313" key="5">
    <source>
        <dbReference type="EMBL" id="MFC6093729.1"/>
    </source>
</evidence>
<evidence type="ECO:0000256" key="3">
    <source>
        <dbReference type="ARBA" id="ARBA00023002"/>
    </source>
</evidence>
<dbReference type="SUPFAM" id="SSF53597">
    <property type="entry name" value="Dihydrofolate reductase-like"/>
    <property type="match status" value="1"/>
</dbReference>
<dbReference type="Pfam" id="PF01872">
    <property type="entry name" value="RibD_C"/>
    <property type="match status" value="1"/>
</dbReference>
<dbReference type="Proteomes" id="UP001596220">
    <property type="component" value="Unassembled WGS sequence"/>
</dbReference>
<keyword evidence="6" id="KW-1185">Reference proteome</keyword>
<reference evidence="6" key="1">
    <citation type="journal article" date="2019" name="Int. J. Syst. Evol. Microbiol.">
        <title>The Global Catalogue of Microorganisms (GCM) 10K type strain sequencing project: providing services to taxonomists for standard genome sequencing and annotation.</title>
        <authorList>
            <consortium name="The Broad Institute Genomics Platform"/>
            <consortium name="The Broad Institute Genome Sequencing Center for Infectious Disease"/>
            <person name="Wu L."/>
            <person name="Ma J."/>
        </authorList>
    </citation>
    <scope>NUCLEOTIDE SEQUENCE [LARGE SCALE GENOMIC DNA]</scope>
    <source>
        <strain evidence="6">CGMCC 4.7246</strain>
    </source>
</reference>
<dbReference type="EMBL" id="JBHSQO010000048">
    <property type="protein sequence ID" value="MFC6093729.1"/>
    <property type="molecule type" value="Genomic_DNA"/>
</dbReference>
<dbReference type="PANTHER" id="PTHR38011:SF7">
    <property type="entry name" value="2,5-DIAMINO-6-RIBOSYLAMINO-4(3H)-PYRIMIDINONE 5'-PHOSPHATE REDUCTASE"/>
    <property type="match status" value="1"/>
</dbReference>
<evidence type="ECO:0000259" key="4">
    <source>
        <dbReference type="Pfam" id="PF01872"/>
    </source>
</evidence>
<comment type="caution">
    <text evidence="5">The sequence shown here is derived from an EMBL/GenBank/DDBJ whole genome shotgun (WGS) entry which is preliminary data.</text>
</comment>
<dbReference type="InterPro" id="IPR002734">
    <property type="entry name" value="RibDG_C"/>
</dbReference>
<accession>A0ABW1PDY4</accession>
<protein>
    <submittedName>
        <fullName evidence="5">RibD family protein</fullName>
    </submittedName>
</protein>
<keyword evidence="2" id="KW-0521">NADP</keyword>
<keyword evidence="3" id="KW-0560">Oxidoreductase</keyword>
<evidence type="ECO:0000256" key="2">
    <source>
        <dbReference type="ARBA" id="ARBA00022857"/>
    </source>
</evidence>
<dbReference type="PANTHER" id="PTHR38011">
    <property type="entry name" value="DIHYDROFOLATE REDUCTASE FAMILY PROTEIN (AFU_ORTHOLOGUE AFUA_8G06820)"/>
    <property type="match status" value="1"/>
</dbReference>
<sequence length="130" mass="13677">MIRPHVLLSVAVSVDGHIDDRGEARFPLSNAEDFDHVDRMRAESDAVLVGAGTVRRDNPRLLVNDAGRRAARVAAGRPEHPLKVTVSRAGELDPDRAFWHCGGGKLVYTAGSGAAAVAGLPGVEVVPLGP</sequence>
<dbReference type="InterPro" id="IPR024072">
    <property type="entry name" value="DHFR-like_dom_sf"/>
</dbReference>
<evidence type="ECO:0000313" key="6">
    <source>
        <dbReference type="Proteomes" id="UP001596220"/>
    </source>
</evidence>
<feature type="non-terminal residue" evidence="5">
    <location>
        <position position="130"/>
    </location>
</feature>
<organism evidence="5 6">
    <name type="scientific">Saccharothrix lopnurensis</name>
    <dbReference type="NCBI Taxonomy" id="1670621"/>
    <lineage>
        <taxon>Bacteria</taxon>
        <taxon>Bacillati</taxon>
        <taxon>Actinomycetota</taxon>
        <taxon>Actinomycetes</taxon>
        <taxon>Pseudonocardiales</taxon>
        <taxon>Pseudonocardiaceae</taxon>
        <taxon>Saccharothrix</taxon>
    </lineage>
</organism>